<dbReference type="Gene3D" id="2.40.160.60">
    <property type="entry name" value="Outer membrane protein transport protein (OMPP1/FadL/TodX)"/>
    <property type="match status" value="1"/>
</dbReference>
<evidence type="ECO:0000256" key="5">
    <source>
        <dbReference type="ARBA" id="ARBA00022729"/>
    </source>
</evidence>
<accession>A0A4R1H6N4</accession>
<dbReference type="InterPro" id="IPR005017">
    <property type="entry name" value="OMPP1/FadL/TodX"/>
</dbReference>
<dbReference type="Pfam" id="PF03349">
    <property type="entry name" value="Toluene_X"/>
    <property type="match status" value="1"/>
</dbReference>
<feature type="chain" id="PRO_5020599512" evidence="8">
    <location>
        <begin position="29"/>
        <end position="453"/>
    </location>
</feature>
<keyword evidence="5 8" id="KW-0732">Signal</keyword>
<evidence type="ECO:0000313" key="9">
    <source>
        <dbReference type="EMBL" id="TCK17404.1"/>
    </source>
</evidence>
<name>A0A4R1H6N4_9GAMM</name>
<keyword evidence="3" id="KW-1134">Transmembrane beta strand</keyword>
<evidence type="ECO:0000313" key="10">
    <source>
        <dbReference type="Proteomes" id="UP000295707"/>
    </source>
</evidence>
<sequence>MLNPKARIPSLKLATAGILALVAPGAMAAGFALIEQSASQMGNAFAGSAAIANDASTIYFNPAGMTRLPRQVVGGLHLVATQADFSGNATTPATTPVTTGGDGGNAGGLGVVPNLYYTTPLNNQLMFGLGINAPFGLATEYDDDWVGRYQAIKSEVITININPSIAFKATNSLSVGLGVSFQYMEAELTQAIDQGSLCTPILAQLQAAGVPGADPASCAGLLPEGADGFAKVQGDNWAGGFNFGLLYEPSASTRIGFNYRSKVKQQLIGDGDFSNTIAQIAPFGIFVDTDVSASVDLPQTASLSAYHDMNNQWAVMADVTWTGWSSFDELRIEYDSFQPDTAIDESWNDSMRYAVGVNYRHNNQWLFRGGVAFDESPIPNDEHRTARIPGEDRTWVSVGFGYQMSPALGIDVGYSHLFVKEPKTDHGTATTGTISGDYDASVDILSAQLVWNI</sequence>
<proteinExistence type="inferred from homology"/>
<keyword evidence="7" id="KW-0998">Cell outer membrane</keyword>
<reference evidence="9 10" key="1">
    <citation type="submission" date="2019-03" db="EMBL/GenBank/DDBJ databases">
        <title>Genomic Encyclopedia of Type Strains, Phase IV (KMG-IV): sequencing the most valuable type-strain genomes for metagenomic binning, comparative biology and taxonomic classification.</title>
        <authorList>
            <person name="Goeker M."/>
        </authorList>
    </citation>
    <scope>NUCLEOTIDE SEQUENCE [LARGE SCALE GENOMIC DNA]</scope>
    <source>
        <strain evidence="9 10">DSM 19610</strain>
    </source>
</reference>
<dbReference type="PANTHER" id="PTHR35093:SF3">
    <property type="entry name" value="LONG-CHAIN FATTY ACID TRANSPORT PROTEIN"/>
    <property type="match status" value="1"/>
</dbReference>
<evidence type="ECO:0000256" key="1">
    <source>
        <dbReference type="ARBA" id="ARBA00004571"/>
    </source>
</evidence>
<comment type="caution">
    <text evidence="9">The sequence shown here is derived from an EMBL/GenBank/DDBJ whole genome shotgun (WGS) entry which is preliminary data.</text>
</comment>
<evidence type="ECO:0000256" key="7">
    <source>
        <dbReference type="ARBA" id="ARBA00023237"/>
    </source>
</evidence>
<organism evidence="9 10">
    <name type="scientific">Thiogranum longum</name>
    <dbReference type="NCBI Taxonomy" id="1537524"/>
    <lineage>
        <taxon>Bacteria</taxon>
        <taxon>Pseudomonadati</taxon>
        <taxon>Pseudomonadota</taxon>
        <taxon>Gammaproteobacteria</taxon>
        <taxon>Chromatiales</taxon>
        <taxon>Ectothiorhodospiraceae</taxon>
        <taxon>Thiogranum</taxon>
    </lineage>
</organism>
<dbReference type="PANTHER" id="PTHR35093">
    <property type="entry name" value="OUTER MEMBRANE PROTEIN NMB0088-RELATED"/>
    <property type="match status" value="1"/>
</dbReference>
<dbReference type="EMBL" id="SMFX01000001">
    <property type="protein sequence ID" value="TCK17404.1"/>
    <property type="molecule type" value="Genomic_DNA"/>
</dbReference>
<keyword evidence="6" id="KW-0472">Membrane</keyword>
<keyword evidence="4" id="KW-0812">Transmembrane</keyword>
<dbReference type="RefSeq" id="WP_132971282.1">
    <property type="nucleotide sequence ID" value="NZ_SMFX01000001.1"/>
</dbReference>
<evidence type="ECO:0000256" key="4">
    <source>
        <dbReference type="ARBA" id="ARBA00022692"/>
    </source>
</evidence>
<dbReference type="GO" id="GO:0015483">
    <property type="term" value="F:long-chain fatty acid transporting porin activity"/>
    <property type="evidence" value="ECO:0007669"/>
    <property type="project" value="TreeGrafter"/>
</dbReference>
<evidence type="ECO:0000256" key="8">
    <source>
        <dbReference type="SAM" id="SignalP"/>
    </source>
</evidence>
<feature type="signal peptide" evidence="8">
    <location>
        <begin position="1"/>
        <end position="28"/>
    </location>
</feature>
<keyword evidence="10" id="KW-1185">Reference proteome</keyword>
<dbReference type="SUPFAM" id="SSF56935">
    <property type="entry name" value="Porins"/>
    <property type="match status" value="1"/>
</dbReference>
<evidence type="ECO:0000256" key="3">
    <source>
        <dbReference type="ARBA" id="ARBA00022452"/>
    </source>
</evidence>
<dbReference type="OrthoDB" id="19849at2"/>
<dbReference type="GO" id="GO:0009279">
    <property type="term" value="C:cell outer membrane"/>
    <property type="evidence" value="ECO:0007669"/>
    <property type="project" value="UniProtKB-SubCell"/>
</dbReference>
<dbReference type="Proteomes" id="UP000295707">
    <property type="component" value="Unassembled WGS sequence"/>
</dbReference>
<comment type="subcellular location">
    <subcellularLocation>
        <location evidence="1">Cell outer membrane</location>
        <topology evidence="1">Multi-pass membrane protein</topology>
    </subcellularLocation>
</comment>
<protein>
    <submittedName>
        <fullName evidence="9">Long-chain fatty acid transport protein</fullName>
    </submittedName>
</protein>
<dbReference type="AlphaFoldDB" id="A0A4R1H6N4"/>
<evidence type="ECO:0000256" key="6">
    <source>
        <dbReference type="ARBA" id="ARBA00023136"/>
    </source>
</evidence>
<comment type="similarity">
    <text evidence="2">Belongs to the OmpP1/FadL family.</text>
</comment>
<evidence type="ECO:0000256" key="2">
    <source>
        <dbReference type="ARBA" id="ARBA00008163"/>
    </source>
</evidence>
<gene>
    <name evidence="9" type="ORF">DFR30_0634</name>
</gene>